<protein>
    <recommendedName>
        <fullName evidence="4">Fruit-body specific protein a</fullName>
    </recommendedName>
</protein>
<evidence type="ECO:0008006" key="4">
    <source>
        <dbReference type="Google" id="ProtNLM"/>
    </source>
</evidence>
<dbReference type="PANTHER" id="PTHR36578">
    <property type="entry name" value="CHROMOSOME 15, WHOLE GENOME SHOTGUN SEQUENCE"/>
    <property type="match status" value="1"/>
</dbReference>
<dbReference type="STRING" id="39966.A0A369KH91"/>
<keyword evidence="3" id="KW-1185">Reference proteome</keyword>
<name>A0A369KH91_HYPMA</name>
<reference evidence="2" key="1">
    <citation type="submission" date="2018-04" db="EMBL/GenBank/DDBJ databases">
        <title>Whole genome sequencing of Hypsizygus marmoreus.</title>
        <authorList>
            <person name="Choi I.-G."/>
            <person name="Min B."/>
            <person name="Kim J.-G."/>
            <person name="Kim S."/>
            <person name="Oh Y.-L."/>
            <person name="Kong W.-S."/>
            <person name="Park H."/>
            <person name="Jeong J."/>
            <person name="Song E.-S."/>
        </authorList>
    </citation>
    <scope>NUCLEOTIDE SEQUENCE [LARGE SCALE GENOMIC DNA]</scope>
    <source>
        <strain evidence="2">51987-8</strain>
    </source>
</reference>
<comment type="caution">
    <text evidence="2">The sequence shown here is derived from an EMBL/GenBank/DDBJ whole genome shotgun (WGS) entry which is preliminary data.</text>
</comment>
<accession>A0A369KH91</accession>
<dbReference type="OrthoDB" id="271448at2759"/>
<sequence>MLPFSRLFSLTLLALTVNAATVGLIPPTQRGKPDSFDNTLNLTGTETDSQSIASLVHVVEQKAGATDDSPPNQPVSDTLVTALDGEIVNNTETTVSALAKTTALRTLPKRSNDKRYLAGYQQVFAGTGTGLSARDGSIEATAYLTYTVVSNATYDVDACLSFCNRVDGCVFANLYYEYNNYLLDFVFGEKSNLKCAVYGDIHFAAEKTNTGGQQSEEPPAGLTYIQNSSGWAAKTLVDPEVPEGYEVVFGPTDGANNAPGYMGFAFIDKYDVNACAALCSTRGADGNGGACQFFNIWRALVKGVPTTYTCSFYYVVADESTAVNYGQGDLKVTYSRGYRRKSLVIDGGFEGYTCSDFCYAGKYANWIGTSPAGGYLDASIFHYAPYARSGKSVALLGSASGVDALPGTLAPASPLKTVAGKKYTITFFHASVYAGQVAEKDAFVDVLWNGVTVASIKPGYQPWTYYEYEVTAKGNDLLAFHGGKAPAWSFIDDVNVFEL</sequence>
<dbReference type="EMBL" id="LUEZ02000001">
    <property type="protein sequence ID" value="RDB31124.1"/>
    <property type="molecule type" value="Genomic_DNA"/>
</dbReference>
<evidence type="ECO:0000256" key="1">
    <source>
        <dbReference type="SAM" id="SignalP"/>
    </source>
</evidence>
<gene>
    <name evidence="2" type="ORF">Hypma_000065</name>
</gene>
<evidence type="ECO:0000313" key="2">
    <source>
        <dbReference type="EMBL" id="RDB31124.1"/>
    </source>
</evidence>
<dbReference type="PANTHER" id="PTHR36578:SF1">
    <property type="entry name" value="APPLE DOMAIN-CONTAINING PROTEIN"/>
    <property type="match status" value="1"/>
</dbReference>
<proteinExistence type="predicted"/>
<dbReference type="AlphaFoldDB" id="A0A369KH91"/>
<organism evidence="2 3">
    <name type="scientific">Hypsizygus marmoreus</name>
    <name type="common">White beech mushroom</name>
    <name type="synonym">Agaricus marmoreus</name>
    <dbReference type="NCBI Taxonomy" id="39966"/>
    <lineage>
        <taxon>Eukaryota</taxon>
        <taxon>Fungi</taxon>
        <taxon>Dikarya</taxon>
        <taxon>Basidiomycota</taxon>
        <taxon>Agaricomycotina</taxon>
        <taxon>Agaricomycetes</taxon>
        <taxon>Agaricomycetidae</taxon>
        <taxon>Agaricales</taxon>
        <taxon>Tricholomatineae</taxon>
        <taxon>Lyophyllaceae</taxon>
        <taxon>Hypsizygus</taxon>
    </lineage>
</organism>
<dbReference type="Proteomes" id="UP000076154">
    <property type="component" value="Unassembled WGS sequence"/>
</dbReference>
<feature type="signal peptide" evidence="1">
    <location>
        <begin position="1"/>
        <end position="19"/>
    </location>
</feature>
<keyword evidence="1" id="KW-0732">Signal</keyword>
<evidence type="ECO:0000313" key="3">
    <source>
        <dbReference type="Proteomes" id="UP000076154"/>
    </source>
</evidence>
<dbReference type="InParanoid" id="A0A369KH91"/>
<feature type="chain" id="PRO_5017025833" description="Fruit-body specific protein a" evidence="1">
    <location>
        <begin position="20"/>
        <end position="499"/>
    </location>
</feature>